<dbReference type="RefSeq" id="WP_166655347.1">
    <property type="nucleotide sequence ID" value="NZ_SNYN01000001.1"/>
</dbReference>
<organism evidence="1 2">
    <name type="scientific">Actinorugispora endophytica</name>
    <dbReference type="NCBI Taxonomy" id="1605990"/>
    <lineage>
        <taxon>Bacteria</taxon>
        <taxon>Bacillati</taxon>
        <taxon>Actinomycetota</taxon>
        <taxon>Actinomycetes</taxon>
        <taxon>Streptosporangiales</taxon>
        <taxon>Nocardiopsidaceae</taxon>
        <taxon>Actinorugispora</taxon>
    </lineage>
</organism>
<dbReference type="Pfam" id="PF13384">
    <property type="entry name" value="HTH_23"/>
    <property type="match status" value="1"/>
</dbReference>
<dbReference type="Proteomes" id="UP000295281">
    <property type="component" value="Unassembled WGS sequence"/>
</dbReference>
<dbReference type="AlphaFoldDB" id="A0A4R6V6Y9"/>
<accession>A0A4R6V6Y9</accession>
<gene>
    <name evidence="1" type="ORF">EV190_101184</name>
</gene>
<sequence length="311" mass="35350">MEQNKRSNESDDVLRARAIDLREQGWSNPEIRAELGLSGWKLTQLFQGHVDPRHENLANRAKTEVRAKALDLREQGWSYDAIARRLRVSKSSLSLWLRDLPKPDKPYPGPVPKERKMTQEEWEAHCANRVKAKADAYLQGKVEERKGEIIAGASEIGEVTDRELLIAGAMIYWCEGAKSKPWRRQNVVVLINSDPDLIRLFLRFLGLCGWGCDRLSFRLSIHESADVDAATRFWAEVVGVPEDRFKSPSLKKHNPETVRKKVGDHYQGCLVVYAQKSAGLYRRIEGLSRAVMLGSTEAIARIRDEVEPPGR</sequence>
<keyword evidence="1" id="KW-0238">DNA-binding</keyword>
<proteinExistence type="predicted"/>
<dbReference type="EMBL" id="SNYN01000001">
    <property type="protein sequence ID" value="TDQ54866.1"/>
    <property type="molecule type" value="Genomic_DNA"/>
</dbReference>
<name>A0A4R6V6Y9_9ACTN</name>
<reference evidence="1 2" key="1">
    <citation type="submission" date="2019-03" db="EMBL/GenBank/DDBJ databases">
        <title>Genomic Encyclopedia of Type Strains, Phase IV (KMG-IV): sequencing the most valuable type-strain genomes for metagenomic binning, comparative biology and taxonomic classification.</title>
        <authorList>
            <person name="Goeker M."/>
        </authorList>
    </citation>
    <scope>NUCLEOTIDE SEQUENCE [LARGE SCALE GENOMIC DNA]</scope>
    <source>
        <strain evidence="1 2">DSM 46770</strain>
    </source>
</reference>
<dbReference type="GO" id="GO:0003677">
    <property type="term" value="F:DNA binding"/>
    <property type="evidence" value="ECO:0007669"/>
    <property type="project" value="UniProtKB-KW"/>
</dbReference>
<evidence type="ECO:0000313" key="1">
    <source>
        <dbReference type="EMBL" id="TDQ54866.1"/>
    </source>
</evidence>
<dbReference type="SUPFAM" id="SSF46689">
    <property type="entry name" value="Homeodomain-like"/>
    <property type="match status" value="1"/>
</dbReference>
<dbReference type="InterPro" id="IPR009057">
    <property type="entry name" value="Homeodomain-like_sf"/>
</dbReference>
<keyword evidence="1" id="KW-0371">Homeobox</keyword>
<keyword evidence="2" id="KW-1185">Reference proteome</keyword>
<protein>
    <submittedName>
        <fullName evidence="1">Homeodomain-like domain-containing protein</fullName>
    </submittedName>
</protein>
<evidence type="ECO:0000313" key="2">
    <source>
        <dbReference type="Proteomes" id="UP000295281"/>
    </source>
</evidence>
<comment type="caution">
    <text evidence="1">The sequence shown here is derived from an EMBL/GenBank/DDBJ whole genome shotgun (WGS) entry which is preliminary data.</text>
</comment>